<evidence type="ECO:0000313" key="3">
    <source>
        <dbReference type="Proteomes" id="UP000323506"/>
    </source>
</evidence>
<feature type="domain" description="Thg1 C-terminal" evidence="1">
    <location>
        <begin position="3"/>
        <end position="63"/>
    </location>
</feature>
<dbReference type="Pfam" id="PF14413">
    <property type="entry name" value="Thg1C"/>
    <property type="match status" value="1"/>
</dbReference>
<dbReference type="GO" id="GO:0000287">
    <property type="term" value="F:magnesium ion binding"/>
    <property type="evidence" value="ECO:0007669"/>
    <property type="project" value="InterPro"/>
</dbReference>
<protein>
    <recommendedName>
        <fullName evidence="1">Thg1 C-terminal domain-containing protein</fullName>
    </recommendedName>
</protein>
<dbReference type="AlphaFoldDB" id="A0A5D2H0F0"/>
<keyword evidence="3" id="KW-1185">Reference proteome</keyword>
<proteinExistence type="predicted"/>
<dbReference type="InterPro" id="IPR025845">
    <property type="entry name" value="Thg1_C_dom"/>
</dbReference>
<dbReference type="InterPro" id="IPR007537">
    <property type="entry name" value="tRNAHis_GuaTrfase_Thg1"/>
</dbReference>
<dbReference type="GO" id="GO:0006400">
    <property type="term" value="P:tRNA modification"/>
    <property type="evidence" value="ECO:0007669"/>
    <property type="project" value="InterPro"/>
</dbReference>
<dbReference type="GO" id="GO:0008193">
    <property type="term" value="F:tRNA guanylyltransferase activity"/>
    <property type="evidence" value="ECO:0007669"/>
    <property type="project" value="InterPro"/>
</dbReference>
<dbReference type="InterPro" id="IPR038469">
    <property type="entry name" value="tRNAHis_GuaTrfase_Thg1_sf"/>
</dbReference>
<dbReference type="PANTHER" id="PTHR12729:SF6">
    <property type="entry name" value="TRNA(HIS) GUANYLYLTRANSFERASE-RELATED"/>
    <property type="match status" value="1"/>
</dbReference>
<dbReference type="EMBL" id="CM017690">
    <property type="protein sequence ID" value="TYH23975.1"/>
    <property type="molecule type" value="Genomic_DNA"/>
</dbReference>
<name>A0A5D2H0F0_GOSDA</name>
<organism evidence="2 3">
    <name type="scientific">Gossypium darwinii</name>
    <name type="common">Darwin's cotton</name>
    <name type="synonym">Gossypium barbadense var. darwinii</name>
    <dbReference type="NCBI Taxonomy" id="34276"/>
    <lineage>
        <taxon>Eukaryota</taxon>
        <taxon>Viridiplantae</taxon>
        <taxon>Streptophyta</taxon>
        <taxon>Embryophyta</taxon>
        <taxon>Tracheophyta</taxon>
        <taxon>Spermatophyta</taxon>
        <taxon>Magnoliopsida</taxon>
        <taxon>eudicotyledons</taxon>
        <taxon>Gunneridae</taxon>
        <taxon>Pentapetalae</taxon>
        <taxon>rosids</taxon>
        <taxon>malvids</taxon>
        <taxon>Malvales</taxon>
        <taxon>Malvaceae</taxon>
        <taxon>Malvoideae</taxon>
        <taxon>Gossypium</taxon>
    </lineage>
</organism>
<dbReference type="Proteomes" id="UP000323506">
    <property type="component" value="Chromosome A03"/>
</dbReference>
<reference evidence="2 3" key="1">
    <citation type="submission" date="2019-06" db="EMBL/GenBank/DDBJ databases">
        <title>WGS assembly of Gossypium darwinii.</title>
        <authorList>
            <person name="Chen Z.J."/>
            <person name="Sreedasyam A."/>
            <person name="Ando A."/>
            <person name="Song Q."/>
            <person name="De L."/>
            <person name="Hulse-Kemp A."/>
            <person name="Ding M."/>
            <person name="Ye W."/>
            <person name="Kirkbride R."/>
            <person name="Jenkins J."/>
            <person name="Plott C."/>
            <person name="Lovell J."/>
            <person name="Lin Y.-M."/>
            <person name="Vaughn R."/>
            <person name="Liu B."/>
            <person name="Li W."/>
            <person name="Simpson S."/>
            <person name="Scheffler B."/>
            <person name="Saski C."/>
            <person name="Grover C."/>
            <person name="Hu G."/>
            <person name="Conover J."/>
            <person name="Carlson J."/>
            <person name="Shu S."/>
            <person name="Boston L."/>
            <person name="Williams M."/>
            <person name="Peterson D."/>
            <person name="Mcgee K."/>
            <person name="Jones D."/>
            <person name="Wendel J."/>
            <person name="Stelly D."/>
            <person name="Grimwood J."/>
            <person name="Schmutz J."/>
        </authorList>
    </citation>
    <scope>NUCLEOTIDE SEQUENCE [LARGE SCALE GENOMIC DNA]</scope>
    <source>
        <strain evidence="2">1808015.09</strain>
    </source>
</reference>
<dbReference type="PANTHER" id="PTHR12729">
    <property type="entry name" value="TRNA(HIS) GUANYLYLTRANSFERASE-RELATED"/>
    <property type="match status" value="1"/>
</dbReference>
<accession>A0A5D2H0F0</accession>
<evidence type="ECO:0000313" key="2">
    <source>
        <dbReference type="EMBL" id="TYH23975.1"/>
    </source>
</evidence>
<gene>
    <name evidence="2" type="ORF">ES288_A03G054800v1</name>
</gene>
<evidence type="ECO:0000259" key="1">
    <source>
        <dbReference type="Pfam" id="PF14413"/>
    </source>
</evidence>
<sequence length="70" mass="7862">MLGKSKSEAQNYLKGTQAREKNELLLKEFGINYNTLPAMFRLGSSVFRVKTENTPILENDASSVKKGKLK</sequence>
<dbReference type="Gene3D" id="3.30.70.3000">
    <property type="match status" value="1"/>
</dbReference>